<dbReference type="STRING" id="1215338.A0A059JBZ0"/>
<feature type="region of interest" description="Disordered" evidence="1">
    <location>
        <begin position="559"/>
        <end position="580"/>
    </location>
</feature>
<feature type="compositionally biased region" description="Polar residues" evidence="1">
    <location>
        <begin position="57"/>
        <end position="73"/>
    </location>
</feature>
<organism evidence="2 3">
    <name type="scientific">Trichophyton interdigitale (strain MR816)</name>
    <dbReference type="NCBI Taxonomy" id="1215338"/>
    <lineage>
        <taxon>Eukaryota</taxon>
        <taxon>Fungi</taxon>
        <taxon>Dikarya</taxon>
        <taxon>Ascomycota</taxon>
        <taxon>Pezizomycotina</taxon>
        <taxon>Eurotiomycetes</taxon>
        <taxon>Eurotiomycetidae</taxon>
        <taxon>Onygenales</taxon>
        <taxon>Arthrodermataceae</taxon>
        <taxon>Trichophyton</taxon>
    </lineage>
</organism>
<evidence type="ECO:0000313" key="3">
    <source>
        <dbReference type="Proteomes" id="UP000024533"/>
    </source>
</evidence>
<dbReference type="OrthoDB" id="2104370at2759"/>
<dbReference type="Proteomes" id="UP000024533">
    <property type="component" value="Unassembled WGS sequence"/>
</dbReference>
<feature type="region of interest" description="Disordered" evidence="1">
    <location>
        <begin position="420"/>
        <end position="507"/>
    </location>
</feature>
<dbReference type="OMA" id="GHPHPYY"/>
<evidence type="ECO:0000313" key="2">
    <source>
        <dbReference type="EMBL" id="KDB24997.1"/>
    </source>
</evidence>
<name>A0A059JBZ0_TRIIM</name>
<dbReference type="InterPro" id="IPR018562">
    <property type="entry name" value="ARS-binding_2"/>
</dbReference>
<feature type="compositionally biased region" description="Low complexity" evidence="1">
    <location>
        <begin position="109"/>
        <end position="127"/>
    </location>
</feature>
<feature type="compositionally biased region" description="Polar residues" evidence="1">
    <location>
        <begin position="487"/>
        <end position="503"/>
    </location>
</feature>
<dbReference type="AlphaFoldDB" id="A0A059JBZ0"/>
<keyword evidence="3" id="KW-1185">Reference proteome</keyword>
<feature type="compositionally biased region" description="Low complexity" evidence="1">
    <location>
        <begin position="43"/>
        <end position="52"/>
    </location>
</feature>
<evidence type="ECO:0008006" key="4">
    <source>
        <dbReference type="Google" id="ProtNLM"/>
    </source>
</evidence>
<dbReference type="Pfam" id="PF09441">
    <property type="entry name" value="Abp2"/>
    <property type="match status" value="1"/>
</dbReference>
<feature type="compositionally biased region" description="Polar residues" evidence="1">
    <location>
        <begin position="18"/>
        <end position="28"/>
    </location>
</feature>
<feature type="region of interest" description="Disordered" evidence="1">
    <location>
        <begin position="725"/>
        <end position="744"/>
    </location>
</feature>
<dbReference type="GO" id="GO:0003688">
    <property type="term" value="F:DNA replication origin binding"/>
    <property type="evidence" value="ECO:0007669"/>
    <property type="project" value="TreeGrafter"/>
</dbReference>
<feature type="region of interest" description="Disordered" evidence="1">
    <location>
        <begin position="322"/>
        <end position="381"/>
    </location>
</feature>
<feature type="compositionally biased region" description="Polar residues" evidence="1">
    <location>
        <begin position="725"/>
        <end position="736"/>
    </location>
</feature>
<gene>
    <name evidence="2" type="ORF">H109_03121</name>
</gene>
<comment type="caution">
    <text evidence="2">The sequence shown here is derived from an EMBL/GenBank/DDBJ whole genome shotgun (WGS) entry which is preliminary data.</text>
</comment>
<dbReference type="PANTHER" id="PTHR42048:SF1">
    <property type="entry name" value="ARS-BINDING PROTEIN 2"/>
    <property type="match status" value="1"/>
</dbReference>
<dbReference type="PANTHER" id="PTHR42048">
    <property type="entry name" value="ARS-BINDING PROTEIN 2"/>
    <property type="match status" value="1"/>
</dbReference>
<dbReference type="EMBL" id="AOKY01000230">
    <property type="protein sequence ID" value="KDB24997.1"/>
    <property type="molecule type" value="Genomic_DNA"/>
</dbReference>
<proteinExistence type="predicted"/>
<feature type="compositionally biased region" description="Polar residues" evidence="1">
    <location>
        <begin position="469"/>
        <end position="478"/>
    </location>
</feature>
<protein>
    <recommendedName>
        <fullName evidence="4">ARS binding protein Abp2</fullName>
    </recommendedName>
</protein>
<feature type="compositionally biased region" description="Polar residues" evidence="1">
    <location>
        <begin position="445"/>
        <end position="457"/>
    </location>
</feature>
<feature type="compositionally biased region" description="Polar residues" evidence="1">
    <location>
        <begin position="422"/>
        <end position="432"/>
    </location>
</feature>
<evidence type="ECO:0000256" key="1">
    <source>
        <dbReference type="SAM" id="MobiDB-lite"/>
    </source>
</evidence>
<accession>A0A059JBZ0</accession>
<feature type="region of interest" description="Disordered" evidence="1">
    <location>
        <begin position="1"/>
        <end position="148"/>
    </location>
</feature>
<sequence>MDGLSKPGAEDGAHGPLQPSSNNENEQPCTKYPDIPEPGPPHQQQQQQQQQQEGMPETNNSHSPPLAGSTSGESAHPSGGDRYAMSQVNRDVAPGGLQPSPRDPRSAILSRRSPSAASMSPPVSVLSQERQNERLPSTEPRSLPSRDITNATIDDAYVEFILYCNPAIPSSTNTSELRRMFRSPPRSEGKNFCTFMLWELIQKLDRKELKTWIQLAIELGVEPPSVEKKQSTQKVQQYAVRLKRWMRAMHIDAFFEYCLDHPHPYYTKVHPLTEQEEECRDGVPRDEDLALRALVPEWKPKRGRKRVDDIGVDPKQQKRTRLYTPNSGIEGGYHIDETPQSSMPWSAYPDSAEHPPGGWPPGPTAHLDSTKNPHRMGTPERPIDVQTAASGWNFPIHRSPPFRYPQSAVTPRHRDLDALFSNEPQSAITPSSADRVGGKRRGRPTVSSAWLGNSPSAGKSRGRPIHPETPSSSLSMAVTSHPDIRPNDTNFPTEPSNSTTPASNEAAMATPVSANTGAAQPLRNYAPSRPTKLHLQVPKSAGTPIRLATPPLLLVNGQNGSSGNPDATRTHSGEIPQNVNEVSSPFSLTLEQVDDALSREIQGATLFGRTTPLSPAESRAIAHATIQQIKSQCYPDAPPSTVASYCAFSLGLGHRLGLACKAPDQMKIRIEPGMSGDTIRVHCPPDGPTSNDPSGSFSISYTLSYDFSPTPGVTSQVSIRGNAPSQMTLGEDSTAQYGHGHYRHGDQRTAAGIEEGLSGDEATLEIGMTARDWKQRYLLLRQQTRKKDAALLKYKKQILEAVMTDP</sequence>
<reference evidence="2 3" key="1">
    <citation type="submission" date="2014-02" db="EMBL/GenBank/DDBJ databases">
        <title>The Genome Sequence of Trichophyton interdigitale MR816.</title>
        <authorList>
            <consortium name="The Broad Institute Genomics Platform"/>
            <person name="Cuomo C.A."/>
            <person name="White T.C."/>
            <person name="Graser Y."/>
            <person name="Martinez-Rossi N."/>
            <person name="Heitman J."/>
            <person name="Young S.K."/>
            <person name="Zeng Q."/>
            <person name="Gargeya S."/>
            <person name="Abouelleil A."/>
            <person name="Alvarado L."/>
            <person name="Chapman S.B."/>
            <person name="Gainer-Dewar J."/>
            <person name="Goldberg J."/>
            <person name="Griggs A."/>
            <person name="Gujja S."/>
            <person name="Hansen M."/>
            <person name="Howarth C."/>
            <person name="Imamovic A."/>
            <person name="Larimer J."/>
            <person name="Martinez D."/>
            <person name="Murphy C."/>
            <person name="Pearson M.D."/>
            <person name="Persinoti G."/>
            <person name="Poon T."/>
            <person name="Priest M."/>
            <person name="Roberts A.D."/>
            <person name="Saif S."/>
            <person name="Shea T.D."/>
            <person name="Sykes S.N."/>
            <person name="Wortman J."/>
            <person name="Nusbaum C."/>
            <person name="Birren B."/>
        </authorList>
    </citation>
    <scope>NUCLEOTIDE SEQUENCE [LARGE SCALE GENOMIC DNA]</scope>
    <source>
        <strain evidence="2 3">MR816</strain>
    </source>
</reference>
<dbReference type="HOGENOM" id="CLU_009887_1_0_1"/>